<evidence type="ECO:0008006" key="3">
    <source>
        <dbReference type="Google" id="ProtNLM"/>
    </source>
</evidence>
<name>A0A2D2Q0G9_PARLV</name>
<evidence type="ECO:0000313" key="1">
    <source>
        <dbReference type="EMBL" id="ATS18000.1"/>
    </source>
</evidence>
<reference evidence="2" key="2">
    <citation type="journal article" date="2022" name="Front. Microbiol.">
        <title>Comparative Genomic Analysis Revealed Distinct Molecular Components and Organization of CO2-Concentrating Mechanism in Thermophilic Cyanobacteria.</title>
        <authorList>
            <person name="Tang J."/>
            <person name="Zhou H."/>
            <person name="Yao D."/>
            <person name="Riaz S."/>
            <person name="You D."/>
            <person name="Klepacz-Smolka A."/>
            <person name="Daroch M."/>
        </authorList>
    </citation>
    <scope>NUCLEOTIDE SEQUENCE [LARGE SCALE GENOMIC DNA]</scope>
    <source>
        <strain evidence="2">PCC 6715</strain>
    </source>
</reference>
<accession>A0A2D2Q0G9</accession>
<dbReference type="Pfam" id="PF11209">
    <property type="entry name" value="LmeA"/>
    <property type="match status" value="1"/>
</dbReference>
<protein>
    <recommendedName>
        <fullName evidence="3">DUF2993 domain-containing protein</fullName>
    </recommendedName>
</protein>
<dbReference type="EMBL" id="CP018092">
    <property type="protein sequence ID" value="ATS18000.1"/>
    <property type="molecule type" value="Genomic_DNA"/>
</dbReference>
<dbReference type="KEGG" id="slw:BRW62_03730"/>
<dbReference type="AlphaFoldDB" id="A0A2D2Q0G9"/>
<sequence>MSDRPAVETVEAPELGDRGLIPRVLVPALRWWLLSQLDGAEGLEMDLRVGDRQLLRGQLPFVRLGATVASYRGILLRQVTVQAEHIRINLGQVVRGKPLKLLAPVPVEGELMVTQADLQGSVDSPLLQSGLRSLLRHLQNEGLGKAGVNLREWQMVSAAVTLGTEQLDLAFTMQTAQQQQASWICTTGIRLEDERTLCLHRLQWQGEATVHPPVTIDLGAGVALQELSLQAGILRVRGRVCIYP</sequence>
<dbReference type="InterPro" id="IPR021373">
    <property type="entry name" value="DUF2993"/>
</dbReference>
<gene>
    <name evidence="1" type="ORF">BRW62_03730</name>
</gene>
<keyword evidence="2" id="KW-1185">Reference proteome</keyword>
<organism evidence="1 2">
    <name type="scientific">Parathermosynechococcus lividus PCC 6715</name>
    <dbReference type="NCBI Taxonomy" id="1917166"/>
    <lineage>
        <taxon>Bacteria</taxon>
        <taxon>Bacillati</taxon>
        <taxon>Cyanobacteriota</taxon>
        <taxon>Cyanophyceae</taxon>
        <taxon>Acaryochloridales</taxon>
        <taxon>Thermosynechococcaceae</taxon>
        <taxon>Parathermosynechococcus</taxon>
    </lineage>
</organism>
<evidence type="ECO:0000313" key="2">
    <source>
        <dbReference type="Proteomes" id="UP000231057"/>
    </source>
</evidence>
<reference evidence="1 2" key="1">
    <citation type="submission" date="2016-11" db="EMBL/GenBank/DDBJ databases">
        <title>Complete genome sequence of thermophilic cyanobacteria strain Synechococcus sp. PCC6715.</title>
        <authorList>
            <person name="Tang J."/>
            <person name="Daroch M."/>
            <person name="Liang Y."/>
            <person name="Jiang D."/>
            <person name="Shah M."/>
        </authorList>
    </citation>
    <scope>NUCLEOTIDE SEQUENCE [LARGE SCALE GENOMIC DNA]</scope>
    <source>
        <strain evidence="1 2">PCC 6715</strain>
    </source>
</reference>
<proteinExistence type="predicted"/>
<dbReference type="Proteomes" id="UP000231057">
    <property type="component" value="Chromosome"/>
</dbReference>